<evidence type="ECO:0000256" key="2">
    <source>
        <dbReference type="ARBA" id="ARBA00022801"/>
    </source>
</evidence>
<feature type="domain" description="HIRAN" evidence="3">
    <location>
        <begin position="75"/>
        <end position="128"/>
    </location>
</feature>
<dbReference type="OrthoDB" id="545262at2759"/>
<evidence type="ECO:0000256" key="1">
    <source>
        <dbReference type="ARBA" id="ARBA00022723"/>
    </source>
</evidence>
<keyword evidence="5" id="KW-1185">Reference proteome</keyword>
<gene>
    <name evidence="4" type="ORF">CEUSTIGMA_g10407.t1</name>
</gene>
<reference evidence="4 5" key="1">
    <citation type="submission" date="2017-08" db="EMBL/GenBank/DDBJ databases">
        <title>Acidophilic green algal genome provides insights into adaptation to an acidic environment.</title>
        <authorList>
            <person name="Hirooka S."/>
            <person name="Hirose Y."/>
            <person name="Kanesaki Y."/>
            <person name="Higuchi S."/>
            <person name="Fujiwara T."/>
            <person name="Onuma R."/>
            <person name="Era A."/>
            <person name="Ohbayashi R."/>
            <person name="Uzuka A."/>
            <person name="Nozaki H."/>
            <person name="Yoshikawa H."/>
            <person name="Miyagishima S.Y."/>
        </authorList>
    </citation>
    <scope>NUCLEOTIDE SEQUENCE [LARGE SCALE GENOMIC DNA]</scope>
    <source>
        <strain evidence="4 5">NIES-2499</strain>
    </source>
</reference>
<dbReference type="GO" id="GO:0008270">
    <property type="term" value="F:zinc ion binding"/>
    <property type="evidence" value="ECO:0007669"/>
    <property type="project" value="InterPro"/>
</dbReference>
<comment type="caution">
    <text evidence="4">The sequence shown here is derived from an EMBL/GenBank/DDBJ whole genome shotgun (WGS) entry which is preliminary data.</text>
</comment>
<dbReference type="GO" id="GO:0016818">
    <property type="term" value="F:hydrolase activity, acting on acid anhydrides, in phosphorus-containing anhydrides"/>
    <property type="evidence" value="ECO:0007669"/>
    <property type="project" value="InterPro"/>
</dbReference>
<evidence type="ECO:0000259" key="3">
    <source>
        <dbReference type="Pfam" id="PF08797"/>
    </source>
</evidence>
<organism evidence="4 5">
    <name type="scientific">Chlamydomonas eustigma</name>
    <dbReference type="NCBI Taxonomy" id="1157962"/>
    <lineage>
        <taxon>Eukaryota</taxon>
        <taxon>Viridiplantae</taxon>
        <taxon>Chlorophyta</taxon>
        <taxon>core chlorophytes</taxon>
        <taxon>Chlorophyceae</taxon>
        <taxon>CS clade</taxon>
        <taxon>Chlamydomonadales</taxon>
        <taxon>Chlamydomonadaceae</taxon>
        <taxon>Chlamydomonas</taxon>
    </lineage>
</organism>
<dbReference type="AlphaFoldDB" id="A0A250XJJ9"/>
<protein>
    <recommendedName>
        <fullName evidence="3">HIRAN domain-containing protein</fullName>
    </recommendedName>
</protein>
<dbReference type="Gene3D" id="3.30.70.2330">
    <property type="match status" value="1"/>
</dbReference>
<dbReference type="Pfam" id="PF08797">
    <property type="entry name" value="HIRAN"/>
    <property type="match status" value="1"/>
</dbReference>
<keyword evidence="1" id="KW-0479">Metal-binding</keyword>
<dbReference type="InterPro" id="IPR014905">
    <property type="entry name" value="HIRAN"/>
</dbReference>
<dbReference type="GO" id="GO:0003676">
    <property type="term" value="F:nucleic acid binding"/>
    <property type="evidence" value="ECO:0007669"/>
    <property type="project" value="InterPro"/>
</dbReference>
<evidence type="ECO:0000313" key="4">
    <source>
        <dbReference type="EMBL" id="GAX82980.1"/>
    </source>
</evidence>
<sequence>MNLNFTFKYSQSLRRYCFPLCHPPSRSIQYFPSAHHARTQLSALATVSALESPLYLRKTYEALSHWELVKLAGVTFDGRQENVKDLSPGQPVMLLREPWNPYDSEAVRVETLSGQQLGYIPRDHNNMFQVHEILFGHVQSVGQSVETDNWGAKVSAYPLLMSPFISPLPSQLYLNKADQGICNTSSVEREASTSLSEEGGLSEQVESKDVVSLYTAMLQSAIAPQHWQRLVEEARARGGGGCEVTGAPPGSATYLDVVPIWQYNEELHTIQLMRLAVVCREVSLTHYGLDLLPSTPEREVAISTLRSINDWSDDDVQEHWDHARHQRELLVLQKDMWSVDLSTS</sequence>
<dbReference type="EMBL" id="BEGY01000089">
    <property type="protein sequence ID" value="GAX82980.1"/>
    <property type="molecule type" value="Genomic_DNA"/>
</dbReference>
<proteinExistence type="predicted"/>
<name>A0A250XJJ9_9CHLO</name>
<dbReference type="Proteomes" id="UP000232323">
    <property type="component" value="Unassembled WGS sequence"/>
</dbReference>
<evidence type="ECO:0000313" key="5">
    <source>
        <dbReference type="Proteomes" id="UP000232323"/>
    </source>
</evidence>
<accession>A0A250XJJ9</accession>
<keyword evidence="2" id="KW-0378">Hydrolase</keyword>